<protein>
    <submittedName>
        <fullName evidence="1">Uncharacterized protein</fullName>
    </submittedName>
</protein>
<dbReference type="EMBL" id="AP023366">
    <property type="protein sequence ID" value="BCJ87678.1"/>
    <property type="molecule type" value="Genomic_DNA"/>
</dbReference>
<organism evidence="1 2">
    <name type="scientific">Effusibacillus dendaii</name>
    <dbReference type="NCBI Taxonomy" id="2743772"/>
    <lineage>
        <taxon>Bacteria</taxon>
        <taxon>Bacillati</taxon>
        <taxon>Bacillota</taxon>
        <taxon>Bacilli</taxon>
        <taxon>Bacillales</taxon>
        <taxon>Alicyclobacillaceae</taxon>
        <taxon>Effusibacillus</taxon>
    </lineage>
</organism>
<dbReference type="RefSeq" id="WP_200757946.1">
    <property type="nucleotide sequence ID" value="NZ_AP023366.1"/>
</dbReference>
<dbReference type="InterPro" id="IPR047675">
    <property type="entry name" value="Putative_zinc-bd"/>
</dbReference>
<dbReference type="AlphaFoldDB" id="A0A7I8DBZ0"/>
<reference evidence="1 2" key="1">
    <citation type="submission" date="2020-08" db="EMBL/GenBank/DDBJ databases">
        <title>Complete Genome Sequence of Effusibacillus dendaii Strain skT53, Isolated from Farmland soil.</title>
        <authorList>
            <person name="Konishi T."/>
            <person name="Kawasaki H."/>
        </authorList>
    </citation>
    <scope>NUCLEOTIDE SEQUENCE [LARGE SCALE GENOMIC DNA]</scope>
    <source>
        <strain evidence="2">skT53</strain>
    </source>
</reference>
<evidence type="ECO:0000313" key="1">
    <source>
        <dbReference type="EMBL" id="BCJ87678.1"/>
    </source>
</evidence>
<dbReference type="Proteomes" id="UP000593802">
    <property type="component" value="Chromosome"/>
</dbReference>
<evidence type="ECO:0000313" key="2">
    <source>
        <dbReference type="Proteomes" id="UP000593802"/>
    </source>
</evidence>
<dbReference type="KEGG" id="eff:skT53_26630"/>
<name>A0A7I8DBZ0_9BACL</name>
<gene>
    <name evidence="1" type="ORF">skT53_26630</name>
</gene>
<keyword evidence="2" id="KW-1185">Reference proteome</keyword>
<sequence>MEIRLCGAKTRSGEPCKKAALKNGRCRLHGGKSTGPKDPSKLKANTNALKHGLYETIWLDTLTDEERELFAQVATDPKAQVENEFRLCEIRIRRMMQRIRNEEQKDKPDMRRINALEEAITKVQLNKANLIRENSRLLELNVTESDGALDKLAEIIRQARHKHGN</sequence>
<proteinExistence type="predicted"/>
<accession>A0A7I8DBZ0</accession>
<dbReference type="NCBIfam" id="NF041373">
    <property type="entry name" value="HGG_STG"/>
    <property type="match status" value="1"/>
</dbReference>